<dbReference type="Gene3D" id="3.40.309.10">
    <property type="entry name" value="Aldehyde Dehydrogenase, Chain A, domain 2"/>
    <property type="match status" value="1"/>
</dbReference>
<sequence length="503" mass="51388">MTDTVAVFGTNPRTGAKLPPVAVETTGAEVAALVTAAAASAPGLAGLDRAARAHVLDAVADGIEDHRDELIEIASAETGFTTAKLAGELTRAAFQFRFFGDVVREGSYLEAAIDPAAETPMGPRPDLRRILTAIGPVAVFGSSNFPFAFSVLGGDTASALAAGCPVVLKAHPSHPATSQRSFEVLATAVPDGAVAIVHGTQAGIALVAQPAIKAVGFTGSLRGGRALLDVVNARDEPIPFYGELSSLNPVVVTPAAAAERAEDIGAGLVGSFTLGSGQLCTKPGFVLVPDSAEGDRLVAAVRAGVVQSSDHVLLNEGIHAAYAAETAALRGRADVRTTTGPGGDGAGFAVAPMVVETALAELDPHLVHEVFGPVTVIVRYPAGAVIDSATTALESLPPSLTATVHHSESDDALTALTALASARAGRVVFNAFPTGVAVSWAQHHGGPWPSTNALHTSVGATAIRRFLRPVTYQNAPAHVLPAELRDGYDRIPRRIDGVLHPAG</sequence>
<dbReference type="AlphaFoldDB" id="A0A7I7XD01"/>
<dbReference type="KEGG" id="mmag:MMAD_17910"/>
<gene>
    <name evidence="3" type="ORF">MMAD_17910</name>
</gene>
<dbReference type="InterPro" id="IPR044151">
    <property type="entry name" value="ALDH_KGSADH"/>
</dbReference>
<dbReference type="InterPro" id="IPR016161">
    <property type="entry name" value="Ald_DH/histidinol_DH"/>
</dbReference>
<dbReference type="EMBL" id="AP022610">
    <property type="protein sequence ID" value="BBZ27496.1"/>
    <property type="molecule type" value="Genomic_DNA"/>
</dbReference>
<dbReference type="PANTHER" id="PTHR43353">
    <property type="entry name" value="SUCCINATE-SEMIALDEHYDE DEHYDROGENASE, MITOCHONDRIAL"/>
    <property type="match status" value="1"/>
</dbReference>
<dbReference type="Gene3D" id="3.40.605.10">
    <property type="entry name" value="Aldehyde Dehydrogenase, Chain A, domain 1"/>
    <property type="match status" value="1"/>
</dbReference>
<dbReference type="RefSeq" id="WP_163735406.1">
    <property type="nucleotide sequence ID" value="NZ_AP022610.1"/>
</dbReference>
<evidence type="ECO:0000256" key="1">
    <source>
        <dbReference type="ARBA" id="ARBA00023002"/>
    </source>
</evidence>
<accession>A0A7I7XD01</accession>
<name>A0A7I7XD01_9MYCO</name>
<dbReference type="InterPro" id="IPR015590">
    <property type="entry name" value="Aldehyde_DH_dom"/>
</dbReference>
<dbReference type="Pfam" id="PF00171">
    <property type="entry name" value="Aldedh"/>
    <property type="match status" value="1"/>
</dbReference>
<dbReference type="GO" id="GO:0016620">
    <property type="term" value="F:oxidoreductase activity, acting on the aldehyde or oxo group of donors, NAD or NADP as acceptor"/>
    <property type="evidence" value="ECO:0007669"/>
    <property type="project" value="InterPro"/>
</dbReference>
<feature type="domain" description="Aldehyde dehydrogenase" evidence="2">
    <location>
        <begin position="10"/>
        <end position="447"/>
    </location>
</feature>
<dbReference type="InterPro" id="IPR050740">
    <property type="entry name" value="Aldehyde_DH_Superfamily"/>
</dbReference>
<organism evidence="3 4">
    <name type="scientific">Mycolicibacterium madagascariense</name>
    <dbReference type="NCBI Taxonomy" id="212765"/>
    <lineage>
        <taxon>Bacteria</taxon>
        <taxon>Bacillati</taxon>
        <taxon>Actinomycetota</taxon>
        <taxon>Actinomycetes</taxon>
        <taxon>Mycobacteriales</taxon>
        <taxon>Mycobacteriaceae</taxon>
        <taxon>Mycolicibacterium</taxon>
    </lineage>
</organism>
<dbReference type="SUPFAM" id="SSF53720">
    <property type="entry name" value="ALDH-like"/>
    <property type="match status" value="1"/>
</dbReference>
<dbReference type="CDD" id="cd07129">
    <property type="entry name" value="ALDH_KGSADH"/>
    <property type="match status" value="1"/>
</dbReference>
<evidence type="ECO:0000313" key="4">
    <source>
        <dbReference type="Proteomes" id="UP000466517"/>
    </source>
</evidence>
<evidence type="ECO:0000313" key="3">
    <source>
        <dbReference type="EMBL" id="BBZ27496.1"/>
    </source>
</evidence>
<protein>
    <submittedName>
        <fullName evidence="3">Aldehyde dehydrogenase</fullName>
    </submittedName>
</protein>
<dbReference type="InterPro" id="IPR016162">
    <property type="entry name" value="Ald_DH_N"/>
</dbReference>
<reference evidence="3 4" key="1">
    <citation type="journal article" date="2019" name="Emerg. Microbes Infect.">
        <title>Comprehensive subspecies identification of 175 nontuberculous mycobacteria species based on 7547 genomic profiles.</title>
        <authorList>
            <person name="Matsumoto Y."/>
            <person name="Kinjo T."/>
            <person name="Motooka D."/>
            <person name="Nabeya D."/>
            <person name="Jung N."/>
            <person name="Uechi K."/>
            <person name="Horii T."/>
            <person name="Iida T."/>
            <person name="Fujita J."/>
            <person name="Nakamura S."/>
        </authorList>
    </citation>
    <scope>NUCLEOTIDE SEQUENCE [LARGE SCALE GENOMIC DNA]</scope>
    <source>
        <strain evidence="3 4">JCM 13574</strain>
    </source>
</reference>
<dbReference type="InterPro" id="IPR016163">
    <property type="entry name" value="Ald_DH_C"/>
</dbReference>
<evidence type="ECO:0000259" key="2">
    <source>
        <dbReference type="Pfam" id="PF00171"/>
    </source>
</evidence>
<dbReference type="Proteomes" id="UP000466517">
    <property type="component" value="Chromosome"/>
</dbReference>
<keyword evidence="4" id="KW-1185">Reference proteome</keyword>
<dbReference type="PANTHER" id="PTHR43353:SF3">
    <property type="entry name" value="ALDEHYDE DEHYDROGENASE-RELATED"/>
    <property type="match status" value="1"/>
</dbReference>
<proteinExistence type="predicted"/>
<keyword evidence="1" id="KW-0560">Oxidoreductase</keyword>